<keyword evidence="1" id="KW-0472">Membrane</keyword>
<accession>A0A7J8H1G5</accession>
<sequence>MAMLFAAIGSVSWVIYLFFTEKCFRVINGAHVFSIECECSFSAFRSMCFLFFSFFFSCLLLVLVLVLVLVLFLLLLLLLLLPSPSFFFIILPGPKLLTKGQPMWPANCFCTAHQLGMVFTFLNGYILRDCMNVYITLILPLGPQSLMMFSI</sequence>
<name>A0A7J8H1G5_ROUAE</name>
<evidence type="ECO:0000256" key="1">
    <source>
        <dbReference type="SAM" id="Phobius"/>
    </source>
</evidence>
<reference evidence="2 3" key="1">
    <citation type="journal article" date="2020" name="Nature">
        <title>Six reference-quality genomes reveal evolution of bat adaptations.</title>
        <authorList>
            <person name="Jebb D."/>
            <person name="Huang Z."/>
            <person name="Pippel M."/>
            <person name="Hughes G.M."/>
            <person name="Lavrichenko K."/>
            <person name="Devanna P."/>
            <person name="Winkler S."/>
            <person name="Jermiin L.S."/>
            <person name="Skirmuntt E.C."/>
            <person name="Katzourakis A."/>
            <person name="Burkitt-Gray L."/>
            <person name="Ray D.A."/>
            <person name="Sullivan K.A.M."/>
            <person name="Roscito J.G."/>
            <person name="Kirilenko B.M."/>
            <person name="Davalos L.M."/>
            <person name="Corthals A.P."/>
            <person name="Power M.L."/>
            <person name="Jones G."/>
            <person name="Ransome R.D."/>
            <person name="Dechmann D.K.N."/>
            <person name="Locatelli A.G."/>
            <person name="Puechmaille S.J."/>
            <person name="Fedrigo O."/>
            <person name="Jarvis E.D."/>
            <person name="Hiller M."/>
            <person name="Vernes S.C."/>
            <person name="Myers E.W."/>
            <person name="Teeling E.C."/>
        </authorList>
    </citation>
    <scope>NUCLEOTIDE SEQUENCE [LARGE SCALE GENOMIC DNA]</scope>
    <source>
        <strain evidence="2">MRouAeg1</strain>
        <tissue evidence="2">Muscle</tissue>
    </source>
</reference>
<proteinExistence type="predicted"/>
<keyword evidence="3" id="KW-1185">Reference proteome</keyword>
<dbReference type="EMBL" id="JACASE010000005">
    <property type="protein sequence ID" value="KAF6465901.1"/>
    <property type="molecule type" value="Genomic_DNA"/>
</dbReference>
<keyword evidence="1" id="KW-0812">Transmembrane</keyword>
<evidence type="ECO:0000313" key="2">
    <source>
        <dbReference type="EMBL" id="KAF6465901.1"/>
    </source>
</evidence>
<gene>
    <name evidence="2" type="ORF">HJG63_011274</name>
</gene>
<comment type="caution">
    <text evidence="2">The sequence shown here is derived from an EMBL/GenBank/DDBJ whole genome shotgun (WGS) entry which is preliminary data.</text>
</comment>
<keyword evidence="1" id="KW-1133">Transmembrane helix</keyword>
<protein>
    <submittedName>
        <fullName evidence="2">Uncharacterized protein</fullName>
    </submittedName>
</protein>
<feature type="transmembrane region" description="Helical" evidence="1">
    <location>
        <begin position="50"/>
        <end position="81"/>
    </location>
</feature>
<dbReference type="AlphaFoldDB" id="A0A7J8H1G5"/>
<evidence type="ECO:0000313" key="3">
    <source>
        <dbReference type="Proteomes" id="UP000593571"/>
    </source>
</evidence>
<organism evidence="2 3">
    <name type="scientific">Rousettus aegyptiacus</name>
    <name type="common">Egyptian fruit bat</name>
    <name type="synonym">Pteropus aegyptiacus</name>
    <dbReference type="NCBI Taxonomy" id="9407"/>
    <lineage>
        <taxon>Eukaryota</taxon>
        <taxon>Metazoa</taxon>
        <taxon>Chordata</taxon>
        <taxon>Craniata</taxon>
        <taxon>Vertebrata</taxon>
        <taxon>Euteleostomi</taxon>
        <taxon>Mammalia</taxon>
        <taxon>Eutheria</taxon>
        <taxon>Laurasiatheria</taxon>
        <taxon>Chiroptera</taxon>
        <taxon>Yinpterochiroptera</taxon>
        <taxon>Pteropodoidea</taxon>
        <taxon>Pteropodidae</taxon>
        <taxon>Rousettinae</taxon>
        <taxon>Rousettus</taxon>
    </lineage>
</organism>
<dbReference type="Proteomes" id="UP000593571">
    <property type="component" value="Unassembled WGS sequence"/>
</dbReference>